<feature type="compositionally biased region" description="Gly residues" evidence="1">
    <location>
        <begin position="234"/>
        <end position="252"/>
    </location>
</feature>
<dbReference type="CDD" id="cd00146">
    <property type="entry name" value="PKD"/>
    <property type="match status" value="1"/>
</dbReference>
<reference evidence="3 4" key="1">
    <citation type="submission" date="2016-10" db="EMBL/GenBank/DDBJ databases">
        <authorList>
            <person name="de Groot N.N."/>
        </authorList>
    </citation>
    <scope>NUCLEOTIDE SEQUENCE [LARGE SCALE GENOMIC DNA]</scope>
    <source>
        <strain evidence="4">E92,LMG 26720,CCM 7988</strain>
    </source>
</reference>
<evidence type="ECO:0000256" key="1">
    <source>
        <dbReference type="SAM" id="MobiDB-lite"/>
    </source>
</evidence>
<sequence length="1436" mass="154752">MLKIGYIKKSFFLSFLILVGLILTTSFSYAQTPNGFYSRKYCLSTCSDTTAATVFQDTVKKAVAWKWDFGDSSSDPNKKTSTSKNTAHLYTTPGNKTVTLTRTLADGSTQTVSQTITIGQPPQGFYLGNQPTQQDTVICKGQSITLDPYRHVPKDRTTLKYLWYPKGDTLQTLTVDKEGCYSVEVIDSVTSCSSEAKLNVKICVEPPKQEDASNYWYFGNGAGVKFPAGGGGAGSTGGGTGTGGTGGTGSGGSEPSSDDKGKINSKEGVSGITDAKGNLLFYTNGRNIYDKDGNLLPFLNTKADTLGGSPNSSQSSVIVPQPSCRGCQSLYYVFTTTETNGTKQLSYSLIDIRRNGGKGAVVKSNVPLSYEPTTEHLITAGNTTDSTYWIISHDYGNNTFRLYRVTKNGISQEKSISVGSPIDSLQKGKGYTKVSADGKKIAVIIPGPPKNRVELYDFDIQTGDIKNPVTVDLGPAPPSAYGVEFSPDNTKLYVTLKADSLASPEQYSKLLQFDISKNNAPDILKSGKTIDSLSSKTNQYFGSVQIDPNGGKIYMAIQGSTKLAVIGEPNKLLPAVAAKDSIKYKIDGLDLNGRVSQLGLPTQPVIFTKQDNQGVGITGGDTCFGKPSKFQTSNLCDPIKNTQTDWNFYRGVLPKDGKPNPADKVGSITGTNKMEVNYLFNTPGSYYVTVTMSNSCKQDTTLPAQPFTIYPQPNANLGPDINLCAFEVRLDSKNLAPNSQYRWTLDSNFLPDTTASIMAKKSGKYNVFILGKGGCTTEDEVVVKLNAKEPLDIAKDTTICKGNSFTLDARSGGINDPNLSYRWLSGATGATTPTVVVSKPGLYVVSVKNNATGCEVSDSVNVGTRPLSNFSTTKKEPTSCNANDGAITLDNFIPIDKYSFVWYKDGIEIRGQTSNSITGIAAGNYRVKIQSLLSCDTLVNISLNLINILKPNIVTQTTNTFCDVLNDGVIRFEVGSGSQFIPLNYTLNKIGPPDQTISSGLVTTIAIGSGYEIRNLSQGSYSLELSDAAGCKYFVNNLKIGVKPRVTVTLLPPPSPLCEGQIFVLGPIPATGNILWSTGDKNLTSIPVTKSGIYSVTVTDPVNPGCQSFSEVNIVFNPTPKINVGLPSSICANGTPVQLSASPAGGIWSGNNVTPTGKYTPPSSVGTDVLTYSLTLNGCTGSAQKTITILPAPNVNLGPDRSVCNNGKEYIGVSPIPGIQYSWSNGQSGPSILPDHSGDYWIRASQGLCVVSDTIKITLLPAPVIFMRGEYYLCVPDNLPIIVDAGNPISYYSYFWTPAPVSGQNTPKITVIQPRVYTLLVKDNNNGCTNTFETNVIDRCEPSILVPNIFTPNADGLNNYFDIFTAHISREDFSLKIFNRWGEIMFTSTRPDDRWDGRYKGEVVKPDSFAWIINYKSEYYPERGVLTKRGAVTVAW</sequence>
<dbReference type="Gene3D" id="2.60.40.10">
    <property type="entry name" value="Immunoglobulins"/>
    <property type="match status" value="2"/>
</dbReference>
<protein>
    <submittedName>
        <fullName evidence="3">Gliding motility-associated C-terminal domain-containing protein</fullName>
    </submittedName>
</protein>
<keyword evidence="4" id="KW-1185">Reference proteome</keyword>
<dbReference type="SUPFAM" id="SSF49299">
    <property type="entry name" value="PKD domain"/>
    <property type="match status" value="1"/>
</dbReference>
<dbReference type="PROSITE" id="PS50093">
    <property type="entry name" value="PKD"/>
    <property type="match status" value="1"/>
</dbReference>
<proteinExistence type="predicted"/>
<dbReference type="Gene3D" id="2.130.10.10">
    <property type="entry name" value="YVTN repeat-like/Quinoprotein amine dehydrogenase"/>
    <property type="match status" value="1"/>
</dbReference>
<dbReference type="InterPro" id="IPR015943">
    <property type="entry name" value="WD40/YVTN_repeat-like_dom_sf"/>
</dbReference>
<dbReference type="InterPro" id="IPR000601">
    <property type="entry name" value="PKD_dom"/>
</dbReference>
<dbReference type="EMBL" id="FOXH01000010">
    <property type="protein sequence ID" value="SFQ11574.1"/>
    <property type="molecule type" value="Genomic_DNA"/>
</dbReference>
<organism evidence="3 4">
    <name type="scientific">Pseudarcicella hirudinis</name>
    <dbReference type="NCBI Taxonomy" id="1079859"/>
    <lineage>
        <taxon>Bacteria</taxon>
        <taxon>Pseudomonadati</taxon>
        <taxon>Bacteroidota</taxon>
        <taxon>Cytophagia</taxon>
        <taxon>Cytophagales</taxon>
        <taxon>Flectobacillaceae</taxon>
        <taxon>Pseudarcicella</taxon>
    </lineage>
</organism>
<dbReference type="STRING" id="1079859.SAMN04515674_11090"/>
<accession>A0A1I5VVG8</accession>
<gene>
    <name evidence="3" type="ORF">SAMN04515674_11090</name>
</gene>
<dbReference type="InterPro" id="IPR013783">
    <property type="entry name" value="Ig-like_fold"/>
</dbReference>
<dbReference type="Pfam" id="PF18911">
    <property type="entry name" value="PKD_4"/>
    <property type="match status" value="1"/>
</dbReference>
<dbReference type="NCBIfam" id="TIGR04131">
    <property type="entry name" value="Bac_Flav_CTERM"/>
    <property type="match status" value="1"/>
</dbReference>
<dbReference type="Pfam" id="PF13585">
    <property type="entry name" value="CHU_C"/>
    <property type="match status" value="1"/>
</dbReference>
<dbReference type="InterPro" id="IPR035986">
    <property type="entry name" value="PKD_dom_sf"/>
</dbReference>
<feature type="domain" description="PKD" evidence="2">
    <location>
        <begin position="63"/>
        <end position="118"/>
    </location>
</feature>
<evidence type="ECO:0000259" key="2">
    <source>
        <dbReference type="PROSITE" id="PS50093"/>
    </source>
</evidence>
<feature type="region of interest" description="Disordered" evidence="1">
    <location>
        <begin position="234"/>
        <end position="268"/>
    </location>
</feature>
<dbReference type="SMART" id="SM00089">
    <property type="entry name" value="PKD"/>
    <property type="match status" value="2"/>
</dbReference>
<evidence type="ECO:0000313" key="4">
    <source>
        <dbReference type="Proteomes" id="UP000199306"/>
    </source>
</evidence>
<name>A0A1I5VVG8_9BACT</name>
<dbReference type="SUPFAM" id="SSF82171">
    <property type="entry name" value="DPP6 N-terminal domain-like"/>
    <property type="match status" value="1"/>
</dbReference>
<dbReference type="InterPro" id="IPR026341">
    <property type="entry name" value="T9SS_type_B"/>
</dbReference>
<evidence type="ECO:0000313" key="3">
    <source>
        <dbReference type="EMBL" id="SFQ11574.1"/>
    </source>
</evidence>
<dbReference type="Proteomes" id="UP000199306">
    <property type="component" value="Unassembled WGS sequence"/>
</dbReference>
<dbReference type="InterPro" id="IPR022409">
    <property type="entry name" value="PKD/Chitinase_dom"/>
</dbReference>